<dbReference type="InterPro" id="IPR036055">
    <property type="entry name" value="LDL_receptor-like_sf"/>
</dbReference>
<dbReference type="Pfam" id="PF00089">
    <property type="entry name" value="Trypsin"/>
    <property type="match status" value="1"/>
</dbReference>
<keyword evidence="2 7" id="KW-0645">Protease</keyword>
<dbReference type="InterPro" id="IPR009003">
    <property type="entry name" value="Peptidase_S1_PA"/>
</dbReference>
<dbReference type="CDD" id="cd00112">
    <property type="entry name" value="LDLa"/>
    <property type="match status" value="1"/>
</dbReference>
<evidence type="ECO:0000256" key="4">
    <source>
        <dbReference type="ARBA" id="ARBA00022825"/>
    </source>
</evidence>
<keyword evidence="12" id="KW-1185">Reference proteome</keyword>
<comment type="caution">
    <text evidence="11">The sequence shown here is derived from an EMBL/GenBank/DDBJ whole genome shotgun (WGS) entry which is preliminary data.</text>
</comment>
<evidence type="ECO:0000313" key="11">
    <source>
        <dbReference type="EMBL" id="KAL3316294.1"/>
    </source>
</evidence>
<dbReference type="PROSITE" id="PS00134">
    <property type="entry name" value="TRYPSIN_HIS"/>
    <property type="match status" value="1"/>
</dbReference>
<protein>
    <submittedName>
        <fullName evidence="11">Serine protease 56</fullName>
    </submittedName>
</protein>
<evidence type="ECO:0000256" key="2">
    <source>
        <dbReference type="ARBA" id="ARBA00022670"/>
    </source>
</evidence>
<dbReference type="PROSITE" id="PS50068">
    <property type="entry name" value="LDLRA_2"/>
    <property type="match status" value="1"/>
</dbReference>
<proteinExistence type="inferred from homology"/>
<dbReference type="SUPFAM" id="SSF50494">
    <property type="entry name" value="Trypsin-like serine proteases"/>
    <property type="match status" value="1"/>
</dbReference>
<keyword evidence="4 7" id="KW-0720">Serine protease</keyword>
<keyword evidence="9" id="KW-0732">Signal</keyword>
<evidence type="ECO:0000256" key="3">
    <source>
        <dbReference type="ARBA" id="ARBA00022801"/>
    </source>
</evidence>
<dbReference type="InterPro" id="IPR001254">
    <property type="entry name" value="Trypsin_dom"/>
</dbReference>
<dbReference type="AlphaFoldDB" id="A0ABD2Q9T6"/>
<dbReference type="SMART" id="SM00192">
    <property type="entry name" value="LDLa"/>
    <property type="match status" value="1"/>
</dbReference>
<dbReference type="PANTHER" id="PTHR24252:SF7">
    <property type="entry name" value="HYALIN"/>
    <property type="match status" value="1"/>
</dbReference>
<feature type="signal peptide" evidence="9">
    <location>
        <begin position="1"/>
        <end position="20"/>
    </location>
</feature>
<dbReference type="SMART" id="SM00020">
    <property type="entry name" value="Tryp_SPc"/>
    <property type="match status" value="1"/>
</dbReference>
<sequence>MRVVVLLGVISALLAADAVGISVPLMRSEACSNQLLLQHSQLLSTHRQSNTSDEIFCFWLAKTSPSQGMVIQPYLDNHESDVQFDLKVFAKSQGSYVLIERINGANASKEVAISLRQNNALITLQSPDQSKLKPIRIRFHPLDKEHVDKITNDCSSSIQWRCSRSERCILKDWVCDAISDCPGDRDESRCRKPVTVDPPAQPEQAVSSVNSSTQDEDAEWGRIVNGQPAPQGSWSFIASLRYAPNGGHVCGGSLLNQYWVLTAAHCVHDMPSPSTWKVALGRYYKDGNQAGVQTIDVKQVFMHPQYDSVRVINDVALLQLAQPARLVAGSVQTINVASDPSWAAYLKPGTQCIVAGWGDTKNTGSNSVLRQAQVPVVDFAQCQAWYRGASVTQASFCAGFEQGGIDACQGDSGGPILCSVGGQVIQMGVVSWGMDCAKPRQPGIYSNLATLSNWFKSVL</sequence>
<dbReference type="PANTHER" id="PTHR24252">
    <property type="entry name" value="ACROSIN-RELATED"/>
    <property type="match status" value="1"/>
</dbReference>
<dbReference type="InterPro" id="IPR043504">
    <property type="entry name" value="Peptidase_S1_PA_chymotrypsin"/>
</dbReference>
<feature type="region of interest" description="Disordered" evidence="8">
    <location>
        <begin position="185"/>
        <end position="212"/>
    </location>
</feature>
<evidence type="ECO:0000256" key="7">
    <source>
        <dbReference type="RuleBase" id="RU363034"/>
    </source>
</evidence>
<reference evidence="11 12" key="1">
    <citation type="submission" date="2024-11" db="EMBL/GenBank/DDBJ databases">
        <title>Adaptive evolution of stress response genes in parasites aligns with host niche diversity.</title>
        <authorList>
            <person name="Hahn C."/>
            <person name="Resl P."/>
        </authorList>
    </citation>
    <scope>NUCLEOTIDE SEQUENCE [LARGE SCALE GENOMIC DNA]</scope>
    <source>
        <strain evidence="11">EGGRZ-B1_66</strain>
        <tissue evidence="11">Body</tissue>
    </source>
</reference>
<dbReference type="InterPro" id="IPR001314">
    <property type="entry name" value="Peptidase_S1A"/>
</dbReference>
<feature type="chain" id="PRO_5044864332" evidence="9">
    <location>
        <begin position="21"/>
        <end position="459"/>
    </location>
</feature>
<evidence type="ECO:0000256" key="6">
    <source>
        <dbReference type="PROSITE-ProRule" id="PRU00124"/>
    </source>
</evidence>
<name>A0ABD2Q9T6_9PLAT</name>
<dbReference type="EMBL" id="JBJKFK010000566">
    <property type="protein sequence ID" value="KAL3316294.1"/>
    <property type="molecule type" value="Genomic_DNA"/>
</dbReference>
<evidence type="ECO:0000256" key="8">
    <source>
        <dbReference type="SAM" id="MobiDB-lite"/>
    </source>
</evidence>
<evidence type="ECO:0000256" key="9">
    <source>
        <dbReference type="SAM" id="SignalP"/>
    </source>
</evidence>
<organism evidence="11 12">
    <name type="scientific">Cichlidogyrus casuarinus</name>
    <dbReference type="NCBI Taxonomy" id="1844966"/>
    <lineage>
        <taxon>Eukaryota</taxon>
        <taxon>Metazoa</taxon>
        <taxon>Spiralia</taxon>
        <taxon>Lophotrochozoa</taxon>
        <taxon>Platyhelminthes</taxon>
        <taxon>Monogenea</taxon>
        <taxon>Monopisthocotylea</taxon>
        <taxon>Dactylogyridea</taxon>
        <taxon>Ancyrocephalidae</taxon>
        <taxon>Cichlidogyrus</taxon>
    </lineage>
</organism>
<dbReference type="GO" id="GO:0006508">
    <property type="term" value="P:proteolysis"/>
    <property type="evidence" value="ECO:0007669"/>
    <property type="project" value="UniProtKB-KW"/>
</dbReference>
<dbReference type="Gene3D" id="4.10.400.10">
    <property type="entry name" value="Low-density Lipoprotein Receptor"/>
    <property type="match status" value="1"/>
</dbReference>
<dbReference type="Proteomes" id="UP001626550">
    <property type="component" value="Unassembled WGS sequence"/>
</dbReference>
<dbReference type="PRINTS" id="PR00722">
    <property type="entry name" value="CHYMOTRYPSIN"/>
</dbReference>
<accession>A0ABD2Q9T6</accession>
<keyword evidence="3 7" id="KW-0378">Hydrolase</keyword>
<dbReference type="Gene3D" id="2.40.10.10">
    <property type="entry name" value="Trypsin-like serine proteases"/>
    <property type="match status" value="1"/>
</dbReference>
<keyword evidence="5 6" id="KW-1015">Disulfide bond</keyword>
<feature type="domain" description="Peptidase S1" evidence="10">
    <location>
        <begin position="223"/>
        <end position="459"/>
    </location>
</feature>
<evidence type="ECO:0000256" key="5">
    <source>
        <dbReference type="ARBA" id="ARBA00023157"/>
    </source>
</evidence>
<comment type="similarity">
    <text evidence="1">Belongs to the peptidase S1 family.</text>
</comment>
<dbReference type="InterPro" id="IPR033116">
    <property type="entry name" value="TRYPSIN_SER"/>
</dbReference>
<dbReference type="CDD" id="cd00190">
    <property type="entry name" value="Tryp_SPc"/>
    <property type="match status" value="1"/>
</dbReference>
<evidence type="ECO:0000256" key="1">
    <source>
        <dbReference type="ARBA" id="ARBA00007664"/>
    </source>
</evidence>
<gene>
    <name evidence="11" type="primary">PRSS56</name>
    <name evidence="11" type="ORF">Ciccas_005064</name>
</gene>
<dbReference type="GO" id="GO:0008236">
    <property type="term" value="F:serine-type peptidase activity"/>
    <property type="evidence" value="ECO:0007669"/>
    <property type="project" value="UniProtKB-KW"/>
</dbReference>
<dbReference type="FunFam" id="2.40.10.10:FF:000077">
    <property type="entry name" value="Predicted protein"/>
    <property type="match status" value="1"/>
</dbReference>
<dbReference type="PROSITE" id="PS00135">
    <property type="entry name" value="TRYPSIN_SER"/>
    <property type="match status" value="1"/>
</dbReference>
<feature type="disulfide bond" evidence="6">
    <location>
        <begin position="175"/>
        <end position="190"/>
    </location>
</feature>
<comment type="caution">
    <text evidence="6">Lacks conserved residue(s) required for the propagation of feature annotation.</text>
</comment>
<evidence type="ECO:0000259" key="10">
    <source>
        <dbReference type="PROSITE" id="PS50240"/>
    </source>
</evidence>
<dbReference type="InterPro" id="IPR018114">
    <property type="entry name" value="TRYPSIN_HIS"/>
</dbReference>
<dbReference type="PROSITE" id="PS50240">
    <property type="entry name" value="TRYPSIN_DOM"/>
    <property type="match status" value="1"/>
</dbReference>
<evidence type="ECO:0000313" key="12">
    <source>
        <dbReference type="Proteomes" id="UP001626550"/>
    </source>
</evidence>
<dbReference type="InterPro" id="IPR002172">
    <property type="entry name" value="LDrepeatLR_classA_rpt"/>
</dbReference>
<dbReference type="SUPFAM" id="SSF57424">
    <property type="entry name" value="LDL receptor-like module"/>
    <property type="match status" value="1"/>
</dbReference>